<comment type="caution">
    <text evidence="6">The sequence shown here is derived from an EMBL/GenBank/DDBJ whole genome shotgun (WGS) entry which is preliminary data.</text>
</comment>
<dbReference type="EMBL" id="MU839036">
    <property type="protein sequence ID" value="KAK1762527.1"/>
    <property type="molecule type" value="Genomic_DNA"/>
</dbReference>
<dbReference type="GeneID" id="85312410"/>
<dbReference type="PANTHER" id="PTHR47660:SF3">
    <property type="entry name" value="FINGER DOMAIN PROTEIN, PUTATIVE (AFU_ORTHOLOGUE AFUA_4G03310)-RELATED"/>
    <property type="match status" value="1"/>
</dbReference>
<dbReference type="GO" id="GO:0000981">
    <property type="term" value="F:DNA-binding transcription factor activity, RNA polymerase II-specific"/>
    <property type="evidence" value="ECO:0007669"/>
    <property type="project" value="InterPro"/>
</dbReference>
<accession>A0AAJ0BR56</accession>
<evidence type="ECO:0000313" key="6">
    <source>
        <dbReference type="EMBL" id="KAK1762527.1"/>
    </source>
</evidence>
<dbReference type="AlphaFoldDB" id="A0AAJ0BR56"/>
<dbReference type="Gene3D" id="4.10.240.10">
    <property type="entry name" value="Zn(2)-C6 fungal-type DNA-binding domain"/>
    <property type="match status" value="1"/>
</dbReference>
<protein>
    <recommendedName>
        <fullName evidence="8">Zn(2)-C6 fungal-type domain-containing protein</fullName>
    </recommendedName>
</protein>
<keyword evidence="2" id="KW-0862">Zinc</keyword>
<evidence type="ECO:0000256" key="2">
    <source>
        <dbReference type="ARBA" id="ARBA00022833"/>
    </source>
</evidence>
<evidence type="ECO:0000313" key="7">
    <source>
        <dbReference type="Proteomes" id="UP001244011"/>
    </source>
</evidence>
<evidence type="ECO:0000256" key="1">
    <source>
        <dbReference type="ARBA" id="ARBA00022723"/>
    </source>
</evidence>
<keyword evidence="4" id="KW-0804">Transcription</keyword>
<evidence type="ECO:0008006" key="8">
    <source>
        <dbReference type="Google" id="ProtNLM"/>
    </source>
</evidence>
<keyword evidence="3" id="KW-0805">Transcription regulation</keyword>
<keyword evidence="1" id="KW-0479">Metal-binding</keyword>
<keyword evidence="7" id="KW-1185">Reference proteome</keyword>
<evidence type="ECO:0000256" key="3">
    <source>
        <dbReference type="ARBA" id="ARBA00023015"/>
    </source>
</evidence>
<dbReference type="Proteomes" id="UP001244011">
    <property type="component" value="Unassembled WGS sequence"/>
</dbReference>
<name>A0AAJ0BR56_9PEZI</name>
<dbReference type="PANTHER" id="PTHR47660">
    <property type="entry name" value="TRANSCRIPTION FACTOR WITH C2H2 AND ZN(2)-CYS(6) DNA BINDING DOMAIN (EUROFUNG)-RELATED-RELATED"/>
    <property type="match status" value="1"/>
</dbReference>
<reference evidence="6" key="1">
    <citation type="submission" date="2023-06" db="EMBL/GenBank/DDBJ databases">
        <title>Genome-scale phylogeny and comparative genomics of the fungal order Sordariales.</title>
        <authorList>
            <consortium name="Lawrence Berkeley National Laboratory"/>
            <person name="Hensen N."/>
            <person name="Bonometti L."/>
            <person name="Westerberg I."/>
            <person name="Brannstrom I.O."/>
            <person name="Guillou S."/>
            <person name="Cros-Aarteil S."/>
            <person name="Calhoun S."/>
            <person name="Haridas S."/>
            <person name="Kuo A."/>
            <person name="Mondo S."/>
            <person name="Pangilinan J."/>
            <person name="Riley R."/>
            <person name="Labutti K."/>
            <person name="Andreopoulos B."/>
            <person name="Lipzen A."/>
            <person name="Chen C."/>
            <person name="Yanf M."/>
            <person name="Daum C."/>
            <person name="Ng V."/>
            <person name="Clum A."/>
            <person name="Steindorff A."/>
            <person name="Ohm R."/>
            <person name="Martin F."/>
            <person name="Silar P."/>
            <person name="Natvig D."/>
            <person name="Lalanne C."/>
            <person name="Gautier V."/>
            <person name="Ament-Velasquez S.L."/>
            <person name="Kruys A."/>
            <person name="Hutchinson M.I."/>
            <person name="Powell A.J."/>
            <person name="Barry K."/>
            <person name="Miller A.N."/>
            <person name="Grigoriev I.V."/>
            <person name="Debuchy R."/>
            <person name="Gladieux P."/>
            <person name="Thoren M.H."/>
            <person name="Johannesson H."/>
        </authorList>
    </citation>
    <scope>NUCLEOTIDE SEQUENCE</scope>
    <source>
        <strain evidence="6">8032-3</strain>
    </source>
</reference>
<sequence length="487" mass="53892">MPDDQERIASGNPEASHHYCPLCKRTFARESTRKRHYYYCRSKLPDTNTSRKRSCAACVRAKARCIRPADTGLESCVRCNERGANCEFDAAARRNGAPPPGAKDWEIQGSSTTLTLTRRPSRSGNLQVSTLPQTYPDIAAPLSRQSADINIWDADFFGEIGPLGLESTPVENQGIDSLLSGFSGAPPDMLVTGTSSFTPWTIQLSGPSPFEHRAFTRLSEGPLVSLAMRILRSYPFMMLQKAALPPFISPVLFSWAETGMGPPQQALITCVDLVNLFKSRTESDRNVIWRLIRLEQERILAKHANFDRWELLAAFQALLVYCLLRLHEVPVGHDGLEASLLTTVNLVFSALASSAGGTHKMCVPDDPGLSWTDWIFSESMRRTVLIFQILDILVEISTEASSYANCGLLLIPLATSATLWNAEDPEGWRTEFRLCDKRTTYALSQTGVLTRLQVTDTGVTFSAAEWEGWRAEVGDIGTLVMIIGALR</sequence>
<keyword evidence="5" id="KW-0539">Nucleus</keyword>
<evidence type="ECO:0000256" key="5">
    <source>
        <dbReference type="ARBA" id="ARBA00023242"/>
    </source>
</evidence>
<dbReference type="InterPro" id="IPR036864">
    <property type="entry name" value="Zn2-C6_fun-type_DNA-bd_sf"/>
</dbReference>
<gene>
    <name evidence="6" type="ORF">QBC33DRAFT_551754</name>
</gene>
<dbReference type="GO" id="GO:0008270">
    <property type="term" value="F:zinc ion binding"/>
    <property type="evidence" value="ECO:0007669"/>
    <property type="project" value="InterPro"/>
</dbReference>
<proteinExistence type="predicted"/>
<evidence type="ECO:0000256" key="4">
    <source>
        <dbReference type="ARBA" id="ARBA00023163"/>
    </source>
</evidence>
<dbReference type="RefSeq" id="XP_060278740.1">
    <property type="nucleotide sequence ID" value="XM_060429223.1"/>
</dbReference>
<dbReference type="SUPFAM" id="SSF57701">
    <property type="entry name" value="Zn2/Cys6 DNA-binding domain"/>
    <property type="match status" value="1"/>
</dbReference>
<organism evidence="6 7">
    <name type="scientific">Phialemonium atrogriseum</name>
    <dbReference type="NCBI Taxonomy" id="1093897"/>
    <lineage>
        <taxon>Eukaryota</taxon>
        <taxon>Fungi</taxon>
        <taxon>Dikarya</taxon>
        <taxon>Ascomycota</taxon>
        <taxon>Pezizomycotina</taxon>
        <taxon>Sordariomycetes</taxon>
        <taxon>Sordariomycetidae</taxon>
        <taxon>Cephalothecales</taxon>
        <taxon>Cephalothecaceae</taxon>
        <taxon>Phialemonium</taxon>
    </lineage>
</organism>